<dbReference type="Pfam" id="PF01435">
    <property type="entry name" value="Peptidase_M48"/>
    <property type="match status" value="1"/>
</dbReference>
<dbReference type="FunFam" id="3.30.2010.10:FF:000002">
    <property type="entry name" value="CAAX prenyl protease"/>
    <property type="match status" value="1"/>
</dbReference>
<keyword evidence="7 12" id="KW-0862">Zinc</keyword>
<dbReference type="CDD" id="cd07343">
    <property type="entry name" value="M48A_Zmpste24p_like"/>
    <property type="match status" value="1"/>
</dbReference>
<feature type="binding site" evidence="12">
    <location>
        <position position="274"/>
    </location>
    <ligand>
        <name>Zn(2+)</name>
        <dbReference type="ChEBI" id="CHEBI:29105"/>
        <note>catalytic</note>
    </ligand>
</feature>
<evidence type="ECO:0000313" key="18">
    <source>
        <dbReference type="Proteomes" id="UP000600139"/>
    </source>
</evidence>
<evidence type="ECO:0000256" key="2">
    <source>
        <dbReference type="ARBA" id="ARBA00022670"/>
    </source>
</evidence>
<evidence type="ECO:0000256" key="14">
    <source>
        <dbReference type="SAM" id="Phobius"/>
    </source>
</evidence>
<organism evidence="17 18">
    <name type="scientific">Luteolibacter yonseiensis</name>
    <dbReference type="NCBI Taxonomy" id="1144680"/>
    <lineage>
        <taxon>Bacteria</taxon>
        <taxon>Pseudomonadati</taxon>
        <taxon>Verrucomicrobiota</taxon>
        <taxon>Verrucomicrobiia</taxon>
        <taxon>Verrucomicrobiales</taxon>
        <taxon>Verrucomicrobiaceae</taxon>
        <taxon>Luteolibacter</taxon>
    </lineage>
</organism>
<evidence type="ECO:0000256" key="6">
    <source>
        <dbReference type="ARBA" id="ARBA00022824"/>
    </source>
</evidence>
<evidence type="ECO:0000256" key="7">
    <source>
        <dbReference type="ARBA" id="ARBA00022833"/>
    </source>
</evidence>
<dbReference type="Gene3D" id="3.30.2010.10">
    <property type="entry name" value="Metalloproteases ('zincins'), catalytic domain"/>
    <property type="match status" value="1"/>
</dbReference>
<feature type="transmembrane region" description="Helical" evidence="14">
    <location>
        <begin position="59"/>
        <end position="81"/>
    </location>
</feature>
<evidence type="ECO:0000256" key="3">
    <source>
        <dbReference type="ARBA" id="ARBA00022692"/>
    </source>
</evidence>
<feature type="transmembrane region" description="Helical" evidence="14">
    <location>
        <begin position="168"/>
        <end position="187"/>
    </location>
</feature>
<evidence type="ECO:0000259" key="15">
    <source>
        <dbReference type="Pfam" id="PF01435"/>
    </source>
</evidence>
<dbReference type="Proteomes" id="UP000600139">
    <property type="component" value="Unassembled WGS sequence"/>
</dbReference>
<feature type="binding site" evidence="12">
    <location>
        <position position="270"/>
    </location>
    <ligand>
        <name>Zn(2+)</name>
        <dbReference type="ChEBI" id="CHEBI:29105"/>
        <note>catalytic</note>
    </ligand>
</feature>
<sequence length="411" mass="45405">MSLLIMIGLFLLWKLELAATLLNLKAFPSEVPKVLEGLMDQEKLDQARNYLRVNARFNILQSTVSLAVLLAFWTLGGFAWLDTLARSFTSSTVVAGLIFLTLLMLGQSLTSLPFEIYDTFVIEQKFGFNRSTPATFIMDRLKGLLLGAIIGLPLAAAVLWIFGNVAHAWLWAWAFVTVFQLILTYLAPTYIMPLFNKFTPMPEGELKQEIEELGVKCGFPLSGVFIMDGSKRSTKANAFFTGLGKQKKIALFDTLVDKSSKPELLGVLAHEIGHFRCGHIKQRLAVGIIQMAVIFFLLGLATDPGGKFSRLLFDAFGVKEISPHVGLVLFSILLEPVSKLLGVLANAWSRKHEFEADAYAAKVTGDKISLGEALKKMTADHLSHPSPAPLRVWLDYSHPPLARRLEALAGK</sequence>
<keyword evidence="8 14" id="KW-1133">Transmembrane helix</keyword>
<proteinExistence type="inferred from homology"/>
<evidence type="ECO:0000256" key="5">
    <source>
        <dbReference type="ARBA" id="ARBA00022801"/>
    </source>
</evidence>
<evidence type="ECO:0000256" key="10">
    <source>
        <dbReference type="ARBA" id="ARBA00023136"/>
    </source>
</evidence>
<dbReference type="Pfam" id="PF16491">
    <property type="entry name" value="Peptidase_M48_N"/>
    <property type="match status" value="1"/>
</dbReference>
<comment type="cofactor">
    <cofactor evidence="12 13">
        <name>Zn(2+)</name>
        <dbReference type="ChEBI" id="CHEBI:29105"/>
    </cofactor>
    <text evidence="12 13">Binds 1 zinc ion per subunit.</text>
</comment>
<keyword evidence="9 13" id="KW-0482">Metalloprotease</keyword>
<evidence type="ECO:0000256" key="12">
    <source>
        <dbReference type="PIRSR" id="PIRSR627057-2"/>
    </source>
</evidence>
<accession>A0A934R6X4</accession>
<dbReference type="EMBL" id="JAENIK010000012">
    <property type="protein sequence ID" value="MBK1817336.1"/>
    <property type="molecule type" value="Genomic_DNA"/>
</dbReference>
<keyword evidence="4 12" id="KW-0479">Metal-binding</keyword>
<evidence type="ECO:0000256" key="8">
    <source>
        <dbReference type="ARBA" id="ARBA00022989"/>
    </source>
</evidence>
<keyword evidence="5 13" id="KW-0378">Hydrolase</keyword>
<dbReference type="GO" id="GO:0046872">
    <property type="term" value="F:metal ion binding"/>
    <property type="evidence" value="ECO:0007669"/>
    <property type="project" value="UniProtKB-KW"/>
</dbReference>
<protein>
    <submittedName>
        <fullName evidence="17">M48 family metallopeptidase</fullName>
    </submittedName>
</protein>
<dbReference type="PANTHER" id="PTHR10120">
    <property type="entry name" value="CAAX PRENYL PROTEASE 1"/>
    <property type="match status" value="1"/>
</dbReference>
<comment type="subcellular location">
    <subcellularLocation>
        <location evidence="1">Endoplasmic reticulum membrane</location>
        <topology evidence="1">Multi-pass membrane protein</topology>
    </subcellularLocation>
</comment>
<dbReference type="InterPro" id="IPR027057">
    <property type="entry name" value="CAXX_Prtase_1"/>
</dbReference>
<keyword evidence="10 14" id="KW-0472">Membrane</keyword>
<comment type="similarity">
    <text evidence="13">Belongs to the peptidase M48 family.</text>
</comment>
<dbReference type="AlphaFoldDB" id="A0A934R6X4"/>
<keyword evidence="3 14" id="KW-0812">Transmembrane</keyword>
<keyword evidence="18" id="KW-1185">Reference proteome</keyword>
<name>A0A934R6X4_9BACT</name>
<keyword evidence="6" id="KW-0256">Endoplasmic reticulum</keyword>
<dbReference type="InterPro" id="IPR032456">
    <property type="entry name" value="Peptidase_M48_N"/>
</dbReference>
<evidence type="ECO:0000313" key="17">
    <source>
        <dbReference type="EMBL" id="MBK1817336.1"/>
    </source>
</evidence>
<dbReference type="GO" id="GO:0071586">
    <property type="term" value="P:CAAX-box protein processing"/>
    <property type="evidence" value="ECO:0007669"/>
    <property type="project" value="InterPro"/>
</dbReference>
<evidence type="ECO:0000256" key="13">
    <source>
        <dbReference type="RuleBase" id="RU003983"/>
    </source>
</evidence>
<dbReference type="RefSeq" id="WP_200352280.1">
    <property type="nucleotide sequence ID" value="NZ_BAABHZ010000001.1"/>
</dbReference>
<feature type="active site" evidence="11">
    <location>
        <position position="271"/>
    </location>
</feature>
<dbReference type="GO" id="GO:0004222">
    <property type="term" value="F:metalloendopeptidase activity"/>
    <property type="evidence" value="ECO:0007669"/>
    <property type="project" value="InterPro"/>
</dbReference>
<gene>
    <name evidence="17" type="ORF">JIN84_17075</name>
</gene>
<evidence type="ECO:0000256" key="4">
    <source>
        <dbReference type="ARBA" id="ARBA00022723"/>
    </source>
</evidence>
<evidence type="ECO:0000259" key="16">
    <source>
        <dbReference type="Pfam" id="PF16491"/>
    </source>
</evidence>
<keyword evidence="2 13" id="KW-0645">Protease</keyword>
<evidence type="ECO:0000256" key="11">
    <source>
        <dbReference type="PIRSR" id="PIRSR627057-1"/>
    </source>
</evidence>
<feature type="transmembrane region" description="Helical" evidence="14">
    <location>
        <begin position="143"/>
        <end position="162"/>
    </location>
</feature>
<dbReference type="InterPro" id="IPR001915">
    <property type="entry name" value="Peptidase_M48"/>
</dbReference>
<feature type="active site" description="Proton donor" evidence="11">
    <location>
        <position position="357"/>
    </location>
</feature>
<evidence type="ECO:0000256" key="9">
    <source>
        <dbReference type="ARBA" id="ARBA00023049"/>
    </source>
</evidence>
<feature type="domain" description="Peptidase M48" evidence="15">
    <location>
        <begin position="202"/>
        <end position="409"/>
    </location>
</feature>
<reference evidence="17" key="1">
    <citation type="submission" date="2021-01" db="EMBL/GenBank/DDBJ databases">
        <title>Modified the classification status of verrucomicrobia.</title>
        <authorList>
            <person name="Feng X."/>
        </authorList>
    </citation>
    <scope>NUCLEOTIDE SEQUENCE</scope>
    <source>
        <strain evidence="17">JCM 18052</strain>
    </source>
</reference>
<evidence type="ECO:0000256" key="1">
    <source>
        <dbReference type="ARBA" id="ARBA00004477"/>
    </source>
</evidence>
<comment type="caution">
    <text evidence="17">The sequence shown here is derived from an EMBL/GenBank/DDBJ whole genome shotgun (WGS) entry which is preliminary data.</text>
</comment>
<feature type="binding site" evidence="12">
    <location>
        <position position="353"/>
    </location>
    <ligand>
        <name>Zn(2+)</name>
        <dbReference type="ChEBI" id="CHEBI:29105"/>
        <note>catalytic</note>
    </ligand>
</feature>
<feature type="domain" description="CAAX prenyl protease 1 N-terminal" evidence="16">
    <location>
        <begin position="28"/>
        <end position="197"/>
    </location>
</feature>